<keyword evidence="1" id="KW-0732">Signal</keyword>
<dbReference type="SMR" id="A0A314LA24"/>
<dbReference type="Proteomes" id="UP000187609">
    <property type="component" value="Unassembled WGS sequence"/>
</dbReference>
<dbReference type="EMBL" id="MJEQ01000205">
    <property type="protein sequence ID" value="OIT38445.1"/>
    <property type="molecule type" value="Genomic_DNA"/>
</dbReference>
<proteinExistence type="predicted"/>
<keyword evidence="3" id="KW-1185">Reference proteome</keyword>
<evidence type="ECO:0000313" key="2">
    <source>
        <dbReference type="EMBL" id="OIT38445.1"/>
    </source>
</evidence>
<feature type="chain" id="PRO_5016458241" description="Pectinesterase inhibitor domain-containing protein" evidence="1">
    <location>
        <begin position="23"/>
        <end position="177"/>
    </location>
</feature>
<evidence type="ECO:0000313" key="3">
    <source>
        <dbReference type="Proteomes" id="UP000187609"/>
    </source>
</evidence>
<reference evidence="2" key="1">
    <citation type="submission" date="2016-11" db="EMBL/GenBank/DDBJ databases">
        <title>The genome of Nicotiana attenuata.</title>
        <authorList>
            <person name="Xu S."/>
            <person name="Brockmoeller T."/>
            <person name="Gaquerel E."/>
            <person name="Navarro A."/>
            <person name="Kuhl H."/>
            <person name="Gase K."/>
            <person name="Ling Z."/>
            <person name="Zhou W."/>
            <person name="Kreitzer C."/>
            <person name="Stanke M."/>
            <person name="Tang H."/>
            <person name="Lyons E."/>
            <person name="Pandey P."/>
            <person name="Pandey S.P."/>
            <person name="Timmermann B."/>
            <person name="Baldwin I.T."/>
        </authorList>
    </citation>
    <scope>NUCLEOTIDE SEQUENCE [LARGE SCALE GENOMIC DNA]</scope>
    <source>
        <strain evidence="2">UT</strain>
    </source>
</reference>
<dbReference type="AlphaFoldDB" id="A0A314LA24"/>
<gene>
    <name evidence="2" type="ORF">A4A49_19634</name>
</gene>
<sequence>MANNQNFIILCLLFTILLPSFTLLGSARRSSNEFEIEKAKTLAHDAIAQGIREVKEIKGFINSLLQLKSLRYLQTKSNSQVFSCVKGVMENMEELKDTLYLVKHLKSSDNFLFDDYSQSMQHVLKKTKKNGKMCANALKDVEDLVFATMVKSKLKDLSLIVDDVVYRLYEIKAARKA</sequence>
<name>A0A314LA24_NICAT</name>
<accession>A0A314LA24</accession>
<comment type="caution">
    <text evidence="2">The sequence shown here is derived from an EMBL/GenBank/DDBJ whole genome shotgun (WGS) entry which is preliminary data.</text>
</comment>
<dbReference type="Gramene" id="OIT38445">
    <property type="protein sequence ID" value="OIT38445"/>
    <property type="gene ID" value="A4A49_19634"/>
</dbReference>
<evidence type="ECO:0000256" key="1">
    <source>
        <dbReference type="SAM" id="SignalP"/>
    </source>
</evidence>
<organism evidence="2 3">
    <name type="scientific">Nicotiana attenuata</name>
    <name type="common">Coyote tobacco</name>
    <dbReference type="NCBI Taxonomy" id="49451"/>
    <lineage>
        <taxon>Eukaryota</taxon>
        <taxon>Viridiplantae</taxon>
        <taxon>Streptophyta</taxon>
        <taxon>Embryophyta</taxon>
        <taxon>Tracheophyta</taxon>
        <taxon>Spermatophyta</taxon>
        <taxon>Magnoliopsida</taxon>
        <taxon>eudicotyledons</taxon>
        <taxon>Gunneridae</taxon>
        <taxon>Pentapetalae</taxon>
        <taxon>asterids</taxon>
        <taxon>lamiids</taxon>
        <taxon>Solanales</taxon>
        <taxon>Solanaceae</taxon>
        <taxon>Nicotianoideae</taxon>
        <taxon>Nicotianeae</taxon>
        <taxon>Nicotiana</taxon>
    </lineage>
</organism>
<feature type="signal peptide" evidence="1">
    <location>
        <begin position="1"/>
        <end position="22"/>
    </location>
</feature>
<evidence type="ECO:0008006" key="4">
    <source>
        <dbReference type="Google" id="ProtNLM"/>
    </source>
</evidence>
<protein>
    <recommendedName>
        <fullName evidence="4">Pectinesterase inhibitor domain-containing protein</fullName>
    </recommendedName>
</protein>